<evidence type="ECO:0000313" key="2">
    <source>
        <dbReference type="Proteomes" id="UP000184148"/>
    </source>
</evidence>
<accession>A0A1M5A6S9</accession>
<dbReference type="Proteomes" id="UP000184148">
    <property type="component" value="Unassembled WGS sequence"/>
</dbReference>
<dbReference type="EMBL" id="FQUY01000016">
    <property type="protein sequence ID" value="SHF26013.1"/>
    <property type="molecule type" value="Genomic_DNA"/>
</dbReference>
<name>A0A1M5A6S9_9FIRM</name>
<organism evidence="1 2">
    <name type="scientific">Desulforamulus putei DSM 12395</name>
    <dbReference type="NCBI Taxonomy" id="1121429"/>
    <lineage>
        <taxon>Bacteria</taxon>
        <taxon>Bacillati</taxon>
        <taxon>Bacillota</taxon>
        <taxon>Clostridia</taxon>
        <taxon>Eubacteriales</taxon>
        <taxon>Peptococcaceae</taxon>
        <taxon>Desulforamulus</taxon>
    </lineage>
</organism>
<proteinExistence type="predicted"/>
<protein>
    <submittedName>
        <fullName evidence="1">Uncharacterized protein</fullName>
    </submittedName>
</protein>
<evidence type="ECO:0000313" key="1">
    <source>
        <dbReference type="EMBL" id="SHF26013.1"/>
    </source>
</evidence>
<keyword evidence="2" id="KW-1185">Reference proteome</keyword>
<gene>
    <name evidence="1" type="ORF">SAMN02745133_02195</name>
</gene>
<reference evidence="2" key="1">
    <citation type="submission" date="2016-11" db="EMBL/GenBank/DDBJ databases">
        <authorList>
            <person name="Varghese N."/>
            <person name="Submissions S."/>
        </authorList>
    </citation>
    <scope>NUCLEOTIDE SEQUENCE [LARGE SCALE GENOMIC DNA]</scope>
    <source>
        <strain evidence="2">DSM 12395</strain>
    </source>
</reference>
<dbReference type="AlphaFoldDB" id="A0A1M5A6S9"/>
<sequence length="112" mass="13480">MIQQFGLPFNMKNTKDKTDLTLEDILGLKDEFILSTLEYSEKIDKIMTGHSQIIDFTFRYKEDNSIERNWYKDDLLRKWLEQIPAHPVGHSLKSYVDYLYEKAFQQQNREEI</sequence>